<dbReference type="AlphaFoldDB" id="A0A146L4D6"/>
<sequence>MKFVAVIIFTTLLAGSESFNLESFGAEVVGETFQLFYDFMAPIREAKARMKTNYYTTGSIIRSADDCLKLTNTSEEAYALVVNATDFGVEAVKELGDSMNTLIGCAQVALYKQLNCVFDQLEVVRNQVIALQMQFQPYINKGNTLYYELVEELQECL</sequence>
<proteinExistence type="predicted"/>
<gene>
    <name evidence="2" type="ORF">g.47299</name>
</gene>
<protein>
    <submittedName>
        <fullName evidence="2">Uncharacterized protein</fullName>
    </submittedName>
</protein>
<accession>A0A146L4D6</accession>
<keyword evidence="1" id="KW-0732">Signal</keyword>
<name>A0A146L4D6_LYGHE</name>
<feature type="signal peptide" evidence="1">
    <location>
        <begin position="1"/>
        <end position="18"/>
    </location>
</feature>
<dbReference type="EMBL" id="GDHC01015880">
    <property type="protein sequence ID" value="JAQ02749.1"/>
    <property type="molecule type" value="Transcribed_RNA"/>
</dbReference>
<feature type="chain" id="PRO_5007527086" evidence="1">
    <location>
        <begin position="19"/>
        <end position="157"/>
    </location>
</feature>
<evidence type="ECO:0000256" key="1">
    <source>
        <dbReference type="SAM" id="SignalP"/>
    </source>
</evidence>
<reference evidence="2" key="1">
    <citation type="journal article" date="2016" name="Gigascience">
        <title>De novo construction of an expanded transcriptome assembly for the western tarnished plant bug, Lygus hesperus.</title>
        <authorList>
            <person name="Tassone E.E."/>
            <person name="Geib S.M."/>
            <person name="Hall B."/>
            <person name="Fabrick J.A."/>
            <person name="Brent C.S."/>
            <person name="Hull J.J."/>
        </authorList>
    </citation>
    <scope>NUCLEOTIDE SEQUENCE</scope>
</reference>
<evidence type="ECO:0000313" key="2">
    <source>
        <dbReference type="EMBL" id="JAQ02749.1"/>
    </source>
</evidence>
<organism evidence="2">
    <name type="scientific">Lygus hesperus</name>
    <name type="common">Western plant bug</name>
    <dbReference type="NCBI Taxonomy" id="30085"/>
    <lineage>
        <taxon>Eukaryota</taxon>
        <taxon>Metazoa</taxon>
        <taxon>Ecdysozoa</taxon>
        <taxon>Arthropoda</taxon>
        <taxon>Hexapoda</taxon>
        <taxon>Insecta</taxon>
        <taxon>Pterygota</taxon>
        <taxon>Neoptera</taxon>
        <taxon>Paraneoptera</taxon>
        <taxon>Hemiptera</taxon>
        <taxon>Heteroptera</taxon>
        <taxon>Panheteroptera</taxon>
        <taxon>Cimicomorpha</taxon>
        <taxon>Miridae</taxon>
        <taxon>Mirini</taxon>
        <taxon>Lygus</taxon>
    </lineage>
</organism>